<evidence type="ECO:0000256" key="1">
    <source>
        <dbReference type="ARBA" id="ARBA00006739"/>
    </source>
</evidence>
<proteinExistence type="inferred from homology"/>
<comment type="caution">
    <text evidence="5">The sequence shown here is derived from an EMBL/GenBank/DDBJ whole genome shotgun (WGS) entry which is preliminary data.</text>
</comment>
<dbReference type="PANTHER" id="PTHR43179:SF12">
    <property type="entry name" value="GALACTOFURANOSYLTRANSFERASE GLFT2"/>
    <property type="match status" value="1"/>
</dbReference>
<dbReference type="InterPro" id="IPR001173">
    <property type="entry name" value="Glyco_trans_2-like"/>
</dbReference>
<keyword evidence="2" id="KW-0328">Glycosyltransferase</keyword>
<evidence type="ECO:0000313" key="5">
    <source>
        <dbReference type="EMBL" id="PJA47049.1"/>
    </source>
</evidence>
<dbReference type="Proteomes" id="UP000229749">
    <property type="component" value="Unassembled WGS sequence"/>
</dbReference>
<evidence type="ECO:0000256" key="2">
    <source>
        <dbReference type="ARBA" id="ARBA00022676"/>
    </source>
</evidence>
<dbReference type="PANTHER" id="PTHR43179">
    <property type="entry name" value="RHAMNOSYLTRANSFERASE WBBL"/>
    <property type="match status" value="1"/>
</dbReference>
<feature type="domain" description="Glycosyltransferase 2-like" evidence="4">
    <location>
        <begin position="10"/>
        <end position="145"/>
    </location>
</feature>
<reference evidence="6" key="1">
    <citation type="submission" date="2017-09" db="EMBL/GenBank/DDBJ databases">
        <title>Depth-based differentiation of microbial function through sediment-hosted aquifers and enrichment of novel symbionts in the deep terrestrial subsurface.</title>
        <authorList>
            <person name="Probst A.J."/>
            <person name="Ladd B."/>
            <person name="Jarett J.K."/>
            <person name="Geller-Mcgrath D.E."/>
            <person name="Sieber C.M.K."/>
            <person name="Emerson J.B."/>
            <person name="Anantharaman K."/>
            <person name="Thomas B.C."/>
            <person name="Malmstrom R."/>
            <person name="Stieglmeier M."/>
            <person name="Klingl A."/>
            <person name="Woyke T."/>
            <person name="Ryan C.M."/>
            <person name="Banfield J.F."/>
        </authorList>
    </citation>
    <scope>NUCLEOTIDE SEQUENCE [LARGE SCALE GENOMIC DNA]</scope>
</reference>
<dbReference type="InterPro" id="IPR029044">
    <property type="entry name" value="Nucleotide-diphossugar_trans"/>
</dbReference>
<sequence length="291" mass="34005">MYSFSSPFVSIHMVTQNNMDRLPDVLQAIFCQSYTHFSVRIIDNGSSDGIEPFLRAHYPQITFFRHPRNLGFAVAHNRGIRYILEKTSQDEWQDTFVLFLSPQIILTPTFLEEIINVARKDKTIGAFGGKILRAYGENEGDEVLRNMVCSDYLESAGFIKDQRGAWRLRGKNKMDEGLYDQNETVFGFEESLLLCRLQSIAEIKEKENYFDPLLSYGVLGIDLCWRFEKKGWSCFYVALAKAYYYCGRFRKEQTSSAPVGSWKLLFKHLSFWSFLHLCFFRFSWVLRLRAK</sequence>
<evidence type="ECO:0000256" key="3">
    <source>
        <dbReference type="ARBA" id="ARBA00022679"/>
    </source>
</evidence>
<gene>
    <name evidence="5" type="ORF">CO172_03160</name>
</gene>
<evidence type="ECO:0000313" key="6">
    <source>
        <dbReference type="Proteomes" id="UP000229749"/>
    </source>
</evidence>
<dbReference type="GO" id="GO:0016757">
    <property type="term" value="F:glycosyltransferase activity"/>
    <property type="evidence" value="ECO:0007669"/>
    <property type="project" value="UniProtKB-KW"/>
</dbReference>
<dbReference type="EMBL" id="PFWS01000049">
    <property type="protein sequence ID" value="PJA47049.1"/>
    <property type="molecule type" value="Genomic_DNA"/>
</dbReference>
<dbReference type="SUPFAM" id="SSF53448">
    <property type="entry name" value="Nucleotide-diphospho-sugar transferases"/>
    <property type="match status" value="1"/>
</dbReference>
<evidence type="ECO:0000259" key="4">
    <source>
        <dbReference type="Pfam" id="PF00535"/>
    </source>
</evidence>
<dbReference type="Gene3D" id="3.90.550.10">
    <property type="entry name" value="Spore Coat Polysaccharide Biosynthesis Protein SpsA, Chain A"/>
    <property type="match status" value="1"/>
</dbReference>
<name>A0A2M7XGR7_9BACT</name>
<organism evidence="5 6">
    <name type="scientific">Candidatus Uhrbacteria bacterium CG_4_9_14_3_um_filter_36_7</name>
    <dbReference type="NCBI Taxonomy" id="1975033"/>
    <lineage>
        <taxon>Bacteria</taxon>
        <taxon>Candidatus Uhriibacteriota</taxon>
    </lineage>
</organism>
<dbReference type="Pfam" id="PF00535">
    <property type="entry name" value="Glycos_transf_2"/>
    <property type="match status" value="1"/>
</dbReference>
<dbReference type="AlphaFoldDB" id="A0A2M7XGR7"/>
<comment type="similarity">
    <text evidence="1">Belongs to the glycosyltransferase 2 family.</text>
</comment>
<keyword evidence="3" id="KW-0808">Transferase</keyword>
<protein>
    <recommendedName>
        <fullName evidence="4">Glycosyltransferase 2-like domain-containing protein</fullName>
    </recommendedName>
</protein>
<accession>A0A2M7XGR7</accession>